<accession>A0A2T5V1R0</accession>
<dbReference type="GO" id="GO:0010181">
    <property type="term" value="F:FMN binding"/>
    <property type="evidence" value="ECO:0007669"/>
    <property type="project" value="InterPro"/>
</dbReference>
<dbReference type="PANTHER" id="PTHR38030">
    <property type="entry name" value="PROTOPORPHYRINOGEN IX DEHYDROGENASE [MENAQUINONE]"/>
    <property type="match status" value="1"/>
</dbReference>
<feature type="domain" description="Flavodoxin" evidence="2">
    <location>
        <begin position="6"/>
        <end position="156"/>
    </location>
</feature>
<keyword evidence="4" id="KW-1185">Reference proteome</keyword>
<dbReference type="Gene3D" id="3.40.50.360">
    <property type="match status" value="1"/>
</dbReference>
<dbReference type="InterPro" id="IPR029039">
    <property type="entry name" value="Flavoprotein-like_sf"/>
</dbReference>
<evidence type="ECO:0000313" key="4">
    <source>
        <dbReference type="Proteomes" id="UP000244081"/>
    </source>
</evidence>
<dbReference type="Pfam" id="PF12724">
    <property type="entry name" value="Flavodoxin_5"/>
    <property type="match status" value="1"/>
</dbReference>
<evidence type="ECO:0000256" key="1">
    <source>
        <dbReference type="ARBA" id="ARBA00001917"/>
    </source>
</evidence>
<dbReference type="GO" id="GO:0070819">
    <property type="term" value="F:menaquinone-dependent protoporphyrinogen oxidase activity"/>
    <property type="evidence" value="ECO:0007669"/>
    <property type="project" value="TreeGrafter"/>
</dbReference>
<protein>
    <submittedName>
        <fullName evidence="3">Protoporphyrinogen oxidase</fullName>
    </submittedName>
</protein>
<dbReference type="InterPro" id="IPR001226">
    <property type="entry name" value="Flavodoxin_CS"/>
</dbReference>
<dbReference type="Proteomes" id="UP000244081">
    <property type="component" value="Unassembled WGS sequence"/>
</dbReference>
<dbReference type="SUPFAM" id="SSF52218">
    <property type="entry name" value="Flavoproteins"/>
    <property type="match status" value="1"/>
</dbReference>
<dbReference type="GO" id="GO:0009055">
    <property type="term" value="F:electron transfer activity"/>
    <property type="evidence" value="ECO:0007669"/>
    <property type="project" value="InterPro"/>
</dbReference>
<dbReference type="PANTHER" id="PTHR38030:SF2">
    <property type="entry name" value="PROTOPORPHYRINOGEN IX DEHYDROGENASE [QUINONE]"/>
    <property type="match status" value="1"/>
</dbReference>
<dbReference type="GO" id="GO:0006783">
    <property type="term" value="P:heme biosynthetic process"/>
    <property type="evidence" value="ECO:0007669"/>
    <property type="project" value="TreeGrafter"/>
</dbReference>
<dbReference type="PROSITE" id="PS00201">
    <property type="entry name" value="FLAVODOXIN"/>
    <property type="match status" value="1"/>
</dbReference>
<gene>
    <name evidence="3" type="ORF">C8N35_110147</name>
</gene>
<dbReference type="InterPro" id="IPR052200">
    <property type="entry name" value="Protoporphyrinogen_IX_DH"/>
</dbReference>
<dbReference type="AlphaFoldDB" id="A0A2T5V1R0"/>
<dbReference type="EMBL" id="QAYG01000010">
    <property type="protein sequence ID" value="PTW57668.1"/>
    <property type="molecule type" value="Genomic_DNA"/>
</dbReference>
<reference evidence="3 4" key="1">
    <citation type="submission" date="2018-04" db="EMBL/GenBank/DDBJ databases">
        <title>Genomic Encyclopedia of Archaeal and Bacterial Type Strains, Phase II (KMG-II): from individual species to whole genera.</title>
        <authorList>
            <person name="Goeker M."/>
        </authorList>
    </citation>
    <scope>NUCLEOTIDE SEQUENCE [LARGE SCALE GENOMIC DNA]</scope>
    <source>
        <strain evidence="3 4">DSM 23382</strain>
    </source>
</reference>
<evidence type="ECO:0000259" key="2">
    <source>
        <dbReference type="Pfam" id="PF12724"/>
    </source>
</evidence>
<comment type="cofactor">
    <cofactor evidence="1">
        <name>FMN</name>
        <dbReference type="ChEBI" id="CHEBI:58210"/>
    </cofactor>
</comment>
<organism evidence="3 4">
    <name type="scientific">Breoghania corrubedonensis</name>
    <dbReference type="NCBI Taxonomy" id="665038"/>
    <lineage>
        <taxon>Bacteria</taxon>
        <taxon>Pseudomonadati</taxon>
        <taxon>Pseudomonadota</taxon>
        <taxon>Alphaproteobacteria</taxon>
        <taxon>Hyphomicrobiales</taxon>
        <taxon>Stappiaceae</taxon>
        <taxon>Breoghania</taxon>
    </lineage>
</organism>
<sequence>MGRIDIFFASRDGQTRKIATVLRDLLAESCSGDIALIDLEASGLSCDEIGQADFTIVAAPIRYGYPLAAADRFLRAHLRNIPPDRLAILLVCLLARKPDRTSAQTNGYLRRWLKKLAVKPALAAAIAGRLNYPAYRWYDLWMMRLILLISGGPTERTAQVEYTDWRQVADIAERIGHLCEGAVQEIGKLSLTPSR</sequence>
<comment type="caution">
    <text evidence="3">The sequence shown here is derived from an EMBL/GenBank/DDBJ whole genome shotgun (WGS) entry which is preliminary data.</text>
</comment>
<dbReference type="InterPro" id="IPR026816">
    <property type="entry name" value="Flavodoxin_dom"/>
</dbReference>
<dbReference type="RefSeq" id="WP_107991537.1">
    <property type="nucleotide sequence ID" value="NZ_QAYG01000010.1"/>
</dbReference>
<dbReference type="OrthoDB" id="9795729at2"/>
<evidence type="ECO:0000313" key="3">
    <source>
        <dbReference type="EMBL" id="PTW57668.1"/>
    </source>
</evidence>
<name>A0A2T5V1R0_9HYPH</name>
<proteinExistence type="predicted"/>